<name>A0A511KQM2_RHOTO</name>
<proteinExistence type="inferred from homology"/>
<evidence type="ECO:0000256" key="1">
    <source>
        <dbReference type="ARBA" id="ARBA00007992"/>
    </source>
</evidence>
<evidence type="ECO:0000313" key="4">
    <source>
        <dbReference type="EMBL" id="GEM11814.1"/>
    </source>
</evidence>
<dbReference type="Gene3D" id="3.50.50.60">
    <property type="entry name" value="FAD/NAD(P)-binding domain"/>
    <property type="match status" value="1"/>
</dbReference>
<evidence type="ECO:0000256" key="3">
    <source>
        <dbReference type="ARBA" id="ARBA00023033"/>
    </source>
</evidence>
<evidence type="ECO:0000313" key="5">
    <source>
        <dbReference type="Proteomes" id="UP000321518"/>
    </source>
</evidence>
<keyword evidence="3 4" id="KW-0503">Monooxygenase</keyword>
<dbReference type="SUPFAM" id="SSF51905">
    <property type="entry name" value="FAD/NAD(P)-binding domain"/>
    <property type="match status" value="1"/>
</dbReference>
<dbReference type="OrthoDB" id="9993796at2759"/>
<dbReference type="InterPro" id="IPR036188">
    <property type="entry name" value="FAD/NAD-bd_sf"/>
</dbReference>
<comment type="caution">
    <text evidence="4">The sequence shown here is derived from an EMBL/GenBank/DDBJ whole genome shotgun (WGS) entry which is preliminary data.</text>
</comment>
<gene>
    <name evidence="4" type="ORF">Rt10032_c17g5831</name>
</gene>
<dbReference type="EMBL" id="BJWK01000017">
    <property type="protein sequence ID" value="GEM11814.1"/>
    <property type="molecule type" value="Genomic_DNA"/>
</dbReference>
<dbReference type="PANTHER" id="PTHR13789:SF147">
    <property type="entry name" value="PUTATIVE (AFU_ORTHOLOGUE AFUA_2G01950)-RELATED"/>
    <property type="match status" value="1"/>
</dbReference>
<dbReference type="PANTHER" id="PTHR13789">
    <property type="entry name" value="MONOOXYGENASE"/>
    <property type="match status" value="1"/>
</dbReference>
<sequence>MSHHGDSILLGSNASKLLMRWGVGIEMYEQTASKGESWLFKDKDGERIWEENLGELSARYGAPILQGRRAAFLGSLGVEARLLGAQIRLNSEVVKYWDAEDEPAVVLRGGEVVRGEVIIAADGVHSIARRLLAPHDRPDVQRKPSGYAIHRSAISAEAVAQDPLVLHLLDGQIRTWLRPDSHVCIYPMDDCRSLTFVTSTYTHRDAGHSASLDWRDRKPIDEVQASLRNWDPVLQRVIGYFPSSLHWEILDQPPEEEWICFIGDSVHGMMVCFSARCQDLVEPS</sequence>
<dbReference type="Proteomes" id="UP000321518">
    <property type="component" value="Unassembled WGS sequence"/>
</dbReference>
<comment type="similarity">
    <text evidence="1">Belongs to the paxM FAD-dependent monooxygenase family.</text>
</comment>
<reference evidence="4 5" key="1">
    <citation type="submission" date="2019-07" db="EMBL/GenBank/DDBJ databases">
        <title>Rhodotorula toruloides NBRC10032 genome sequencing.</title>
        <authorList>
            <person name="Shida Y."/>
            <person name="Takaku H."/>
            <person name="Ogasawara W."/>
            <person name="Mori K."/>
        </authorList>
    </citation>
    <scope>NUCLEOTIDE SEQUENCE [LARGE SCALE GENOMIC DNA]</scope>
    <source>
        <strain evidence="4 5">NBRC10032</strain>
    </source>
</reference>
<organism evidence="4 5">
    <name type="scientific">Rhodotorula toruloides</name>
    <name type="common">Yeast</name>
    <name type="synonym">Rhodosporidium toruloides</name>
    <dbReference type="NCBI Taxonomy" id="5286"/>
    <lineage>
        <taxon>Eukaryota</taxon>
        <taxon>Fungi</taxon>
        <taxon>Dikarya</taxon>
        <taxon>Basidiomycota</taxon>
        <taxon>Pucciniomycotina</taxon>
        <taxon>Microbotryomycetes</taxon>
        <taxon>Sporidiobolales</taxon>
        <taxon>Sporidiobolaceae</taxon>
        <taxon>Rhodotorula</taxon>
    </lineage>
</organism>
<keyword evidence="2" id="KW-0560">Oxidoreductase</keyword>
<dbReference type="AlphaFoldDB" id="A0A511KQM2"/>
<dbReference type="GO" id="GO:0004497">
    <property type="term" value="F:monooxygenase activity"/>
    <property type="evidence" value="ECO:0007669"/>
    <property type="project" value="UniProtKB-KW"/>
</dbReference>
<dbReference type="SUPFAM" id="SSF54373">
    <property type="entry name" value="FAD-linked reductases, C-terminal domain"/>
    <property type="match status" value="1"/>
</dbReference>
<accession>A0A511KQM2</accession>
<dbReference type="InterPro" id="IPR050493">
    <property type="entry name" value="FAD-dep_Monooxygenase_BioMet"/>
</dbReference>
<protein>
    <submittedName>
        <fullName evidence="4">Monooxygenase</fullName>
    </submittedName>
</protein>
<evidence type="ECO:0000256" key="2">
    <source>
        <dbReference type="ARBA" id="ARBA00023002"/>
    </source>
</evidence>